<dbReference type="InterPro" id="IPR051083">
    <property type="entry name" value="GrpII_Intron_Splice-Mob/Def"/>
</dbReference>
<comment type="caution">
    <text evidence="2">The sequence shown here is derived from an EMBL/GenBank/DDBJ whole genome shotgun (WGS) entry which is preliminary data.</text>
</comment>
<dbReference type="RefSeq" id="WP_258989402.1">
    <property type="nucleotide sequence ID" value="NZ_JALIGE010000075.1"/>
</dbReference>
<keyword evidence="2" id="KW-0548">Nucleotidyltransferase</keyword>
<keyword evidence="2" id="KW-0808">Transferase</keyword>
<dbReference type="PANTHER" id="PTHR34047">
    <property type="entry name" value="NUCLEAR INTRON MATURASE 1, MITOCHONDRIAL-RELATED"/>
    <property type="match status" value="1"/>
</dbReference>
<dbReference type="InterPro" id="IPR043502">
    <property type="entry name" value="DNA/RNA_pol_sf"/>
</dbReference>
<name>A0ABT2E630_9ENTR</name>
<protein>
    <submittedName>
        <fullName evidence="2">Reverse transcriptase domain-containing protein</fullName>
    </submittedName>
</protein>
<dbReference type="SUPFAM" id="SSF56672">
    <property type="entry name" value="DNA/RNA polymerases"/>
    <property type="match status" value="1"/>
</dbReference>
<sequence length="126" mass="14103">MINLNKAKPYLIDKTIIWRAWLAVKANKGSAGVDGMTIEAFEHNLARNLYKIWNRLSSGCYMPPPVKRVDIPKSDGKTRPLGIPTVSDRVAQMAVKMMLEPQWDLLFSDSSFGYRPGKSAHDAVAQ</sequence>
<comment type="similarity">
    <text evidence="1">Belongs to the bacterial reverse transcriptase family.</text>
</comment>
<keyword evidence="2" id="KW-0695">RNA-directed DNA polymerase</keyword>
<accession>A0ABT2E630</accession>
<dbReference type="GO" id="GO:0003964">
    <property type="term" value="F:RNA-directed DNA polymerase activity"/>
    <property type="evidence" value="ECO:0007669"/>
    <property type="project" value="UniProtKB-KW"/>
</dbReference>
<dbReference type="EMBL" id="JALIGE010000075">
    <property type="protein sequence ID" value="MCS2162853.1"/>
    <property type="molecule type" value="Genomic_DNA"/>
</dbReference>
<dbReference type="CDD" id="cd01651">
    <property type="entry name" value="RT_G2_intron"/>
    <property type="match status" value="1"/>
</dbReference>
<dbReference type="Proteomes" id="UP001205357">
    <property type="component" value="Unassembled WGS sequence"/>
</dbReference>
<proteinExistence type="inferred from homology"/>
<dbReference type="PANTHER" id="PTHR34047:SF3">
    <property type="entry name" value="BLR2052 PROTEIN"/>
    <property type="match status" value="1"/>
</dbReference>
<evidence type="ECO:0000313" key="3">
    <source>
        <dbReference type="Proteomes" id="UP001205357"/>
    </source>
</evidence>
<gene>
    <name evidence="2" type="ORF">MUU47_17350</name>
</gene>
<feature type="non-terminal residue" evidence="2">
    <location>
        <position position="126"/>
    </location>
</feature>
<keyword evidence="3" id="KW-1185">Reference proteome</keyword>
<evidence type="ECO:0000313" key="2">
    <source>
        <dbReference type="EMBL" id="MCS2162853.1"/>
    </source>
</evidence>
<organism evidence="2 3">
    <name type="scientific">Scandinavium hiltneri</name>
    <dbReference type="NCBI Taxonomy" id="2926519"/>
    <lineage>
        <taxon>Bacteria</taxon>
        <taxon>Pseudomonadati</taxon>
        <taxon>Pseudomonadota</taxon>
        <taxon>Gammaproteobacteria</taxon>
        <taxon>Enterobacterales</taxon>
        <taxon>Enterobacteriaceae</taxon>
        <taxon>Scandinavium</taxon>
    </lineage>
</organism>
<reference evidence="2 3" key="1">
    <citation type="submission" date="2022-04" db="EMBL/GenBank/DDBJ databases">
        <title>Proposal of a three novel species of Scandinavium, Scandinavium hiltneri, Scandinavium manionii, Scandinavium tedordense.</title>
        <authorList>
            <person name="Maddock D.W."/>
            <person name="Brady C.L."/>
            <person name="Denman S."/>
            <person name="Arnold D."/>
        </authorList>
    </citation>
    <scope>NUCLEOTIDE SEQUENCE [LARGE SCALE GENOMIC DNA]</scope>
    <source>
        <strain evidence="2 3">H11S7</strain>
    </source>
</reference>
<evidence type="ECO:0000256" key="1">
    <source>
        <dbReference type="ARBA" id="ARBA00034120"/>
    </source>
</evidence>